<sequence>MPDSPYVAMGPRVAIRHTERNDRAEFTRLSRTSAALHHPWLTAPSTDEAFDIFMTKLERDDHEGFLVCLPETGAIAGFINVNSIVRGAFQGGTIGYGAFAPHAGHGYVSEGLGLVLAYAFGPLGLHRIEVNIQPGNEASLALVKRYGFRLEGFSPDYLYIEGAWRDHERYAITSDMFEAQG</sequence>
<keyword evidence="2" id="KW-0012">Acyltransferase</keyword>
<protein>
    <submittedName>
        <fullName evidence="5">GNAT family protein</fullName>
        <ecNumber evidence="5">2.-.-.-</ecNumber>
    </submittedName>
</protein>
<dbReference type="PROSITE" id="PS51186">
    <property type="entry name" value="GNAT"/>
    <property type="match status" value="1"/>
</dbReference>
<dbReference type="PANTHER" id="PTHR43792:SF8">
    <property type="entry name" value="[RIBOSOMAL PROTEIN US5]-ALANINE N-ACETYLTRANSFERASE"/>
    <property type="match status" value="1"/>
</dbReference>
<evidence type="ECO:0000256" key="3">
    <source>
        <dbReference type="ARBA" id="ARBA00038502"/>
    </source>
</evidence>
<dbReference type="InterPro" id="IPR000182">
    <property type="entry name" value="GNAT_dom"/>
</dbReference>
<keyword evidence="1 5" id="KW-0808">Transferase</keyword>
<comment type="caution">
    <text evidence="5">The sequence shown here is derived from an EMBL/GenBank/DDBJ whole genome shotgun (WGS) entry which is preliminary data.</text>
</comment>
<dbReference type="Proteomes" id="UP001180754">
    <property type="component" value="Unassembled WGS sequence"/>
</dbReference>
<dbReference type="InterPro" id="IPR016181">
    <property type="entry name" value="Acyl_CoA_acyltransferase"/>
</dbReference>
<dbReference type="Gene3D" id="3.40.630.30">
    <property type="match status" value="1"/>
</dbReference>
<accession>A0ABU2XPE2</accession>
<keyword evidence="6" id="KW-1185">Reference proteome</keyword>
<dbReference type="EC" id="2.-.-.-" evidence="5"/>
<reference evidence="5" key="1">
    <citation type="submission" date="2024-05" db="EMBL/GenBank/DDBJ databases">
        <title>30 novel species of actinomycetes from the DSMZ collection.</title>
        <authorList>
            <person name="Nouioui I."/>
        </authorList>
    </citation>
    <scope>NUCLEOTIDE SEQUENCE</scope>
    <source>
        <strain evidence="5">DSM 41529</strain>
    </source>
</reference>
<dbReference type="Pfam" id="PF13302">
    <property type="entry name" value="Acetyltransf_3"/>
    <property type="match status" value="1"/>
</dbReference>
<dbReference type="GO" id="GO:0016740">
    <property type="term" value="F:transferase activity"/>
    <property type="evidence" value="ECO:0007669"/>
    <property type="project" value="UniProtKB-KW"/>
</dbReference>
<evidence type="ECO:0000256" key="1">
    <source>
        <dbReference type="ARBA" id="ARBA00022679"/>
    </source>
</evidence>
<dbReference type="InterPro" id="IPR051531">
    <property type="entry name" value="N-acetyltransferase"/>
</dbReference>
<evidence type="ECO:0000259" key="4">
    <source>
        <dbReference type="PROSITE" id="PS51186"/>
    </source>
</evidence>
<evidence type="ECO:0000313" key="5">
    <source>
        <dbReference type="EMBL" id="MDT0547794.1"/>
    </source>
</evidence>
<comment type="similarity">
    <text evidence="3">Belongs to the acetyltransferase family. RimJ subfamily.</text>
</comment>
<dbReference type="EMBL" id="JAVRFD010000022">
    <property type="protein sequence ID" value="MDT0547794.1"/>
    <property type="molecule type" value="Genomic_DNA"/>
</dbReference>
<name>A0ABU2XPE2_9ACTN</name>
<proteinExistence type="inferred from homology"/>
<gene>
    <name evidence="5" type="ORF">RND15_34640</name>
</gene>
<feature type="domain" description="N-acetyltransferase" evidence="4">
    <location>
        <begin position="24"/>
        <end position="171"/>
    </location>
</feature>
<evidence type="ECO:0000256" key="2">
    <source>
        <dbReference type="ARBA" id="ARBA00023315"/>
    </source>
</evidence>
<dbReference type="SUPFAM" id="SSF55729">
    <property type="entry name" value="Acyl-CoA N-acyltransferases (Nat)"/>
    <property type="match status" value="1"/>
</dbReference>
<dbReference type="PANTHER" id="PTHR43792">
    <property type="entry name" value="GNAT FAMILY, PUTATIVE (AFU_ORTHOLOGUE AFUA_3G00765)-RELATED-RELATED"/>
    <property type="match status" value="1"/>
</dbReference>
<organism evidence="5 6">
    <name type="scientific">Streptomyces lonegramiae</name>
    <dbReference type="NCBI Taxonomy" id="3075524"/>
    <lineage>
        <taxon>Bacteria</taxon>
        <taxon>Bacillati</taxon>
        <taxon>Actinomycetota</taxon>
        <taxon>Actinomycetes</taxon>
        <taxon>Kitasatosporales</taxon>
        <taxon>Streptomycetaceae</taxon>
        <taxon>Streptomyces</taxon>
    </lineage>
</organism>
<evidence type="ECO:0000313" key="6">
    <source>
        <dbReference type="Proteomes" id="UP001180754"/>
    </source>
</evidence>
<dbReference type="RefSeq" id="WP_311728331.1">
    <property type="nucleotide sequence ID" value="NZ_JAVRFD010000022.1"/>
</dbReference>